<protein>
    <submittedName>
        <fullName evidence="1">PPOX class F420-dependent oxidoreductase</fullName>
        <ecNumber evidence="1">1.-.-.-</ecNumber>
    </submittedName>
</protein>
<reference evidence="1 2" key="1">
    <citation type="submission" date="2018-11" db="EMBL/GenBank/DDBJ databases">
        <title>The genome draft of YIM 96095.</title>
        <authorList>
            <person name="Tang S.-K."/>
            <person name="Chunyu W.-X."/>
            <person name="Feng Y.-Z."/>
        </authorList>
    </citation>
    <scope>NUCLEOTIDE SEQUENCE [LARGE SCALE GENOMIC DNA]</scope>
    <source>
        <strain evidence="1 2">YIM 96095</strain>
    </source>
</reference>
<dbReference type="RefSeq" id="WP_123202287.1">
    <property type="nucleotide sequence ID" value="NZ_RJMB01000017.1"/>
</dbReference>
<dbReference type="InterPro" id="IPR019965">
    <property type="entry name" value="PPOX_F420-dep_Rv2061_put"/>
</dbReference>
<dbReference type="GO" id="GO:0016491">
    <property type="term" value="F:oxidoreductase activity"/>
    <property type="evidence" value="ECO:0007669"/>
    <property type="project" value="UniProtKB-KW"/>
</dbReference>
<dbReference type="Proteomes" id="UP000269198">
    <property type="component" value="Unassembled WGS sequence"/>
</dbReference>
<dbReference type="EC" id="1.-.-.-" evidence="1"/>
<dbReference type="EMBL" id="RJMB01000017">
    <property type="protein sequence ID" value="RNL83319.1"/>
    <property type="molecule type" value="Genomic_DNA"/>
</dbReference>
<evidence type="ECO:0000313" key="1">
    <source>
        <dbReference type="EMBL" id="RNL83319.1"/>
    </source>
</evidence>
<proteinExistence type="predicted"/>
<dbReference type="InterPro" id="IPR012349">
    <property type="entry name" value="Split_barrel_FMN-bd"/>
</dbReference>
<name>A0A3N0E6C8_9ACTN</name>
<evidence type="ECO:0000313" key="2">
    <source>
        <dbReference type="Proteomes" id="UP000269198"/>
    </source>
</evidence>
<dbReference type="AlphaFoldDB" id="A0A3N0E6C8"/>
<dbReference type="OrthoDB" id="5738083at2"/>
<keyword evidence="1" id="KW-0560">Oxidoreductase</keyword>
<dbReference type="NCBIfam" id="TIGR03666">
    <property type="entry name" value="Rv2061_F420"/>
    <property type="match status" value="1"/>
</dbReference>
<sequence length="141" mass="16128">MSVTTLLRSFHGCKTALLTTYRSDGVRCVNTPISIVVDGSRVLFRTWEDSGKAKRLRQCPEADLRPSTFRGEPLGKPTRGHVRLLESEESRHAARLLGRRHPVLQRWAVPISHRLMRHQTLHYEFVPYDGGEVESLEGWPD</sequence>
<gene>
    <name evidence="1" type="ORF">EFW17_16415</name>
</gene>
<comment type="caution">
    <text evidence="1">The sequence shown here is derived from an EMBL/GenBank/DDBJ whole genome shotgun (WGS) entry which is preliminary data.</text>
</comment>
<dbReference type="Gene3D" id="2.30.110.10">
    <property type="entry name" value="Electron Transport, Fmn-binding Protein, Chain A"/>
    <property type="match status" value="1"/>
</dbReference>
<dbReference type="SUPFAM" id="SSF50475">
    <property type="entry name" value="FMN-binding split barrel"/>
    <property type="match status" value="1"/>
</dbReference>
<keyword evidence="2" id="KW-1185">Reference proteome</keyword>
<organism evidence="1 2">
    <name type="scientific">Halostreptopolyspora alba</name>
    <dbReference type="NCBI Taxonomy" id="2487137"/>
    <lineage>
        <taxon>Bacteria</taxon>
        <taxon>Bacillati</taxon>
        <taxon>Actinomycetota</taxon>
        <taxon>Actinomycetes</taxon>
        <taxon>Streptosporangiales</taxon>
        <taxon>Nocardiopsidaceae</taxon>
        <taxon>Halostreptopolyspora</taxon>
    </lineage>
</organism>
<accession>A0A3N0E6C8</accession>